<dbReference type="PANTHER" id="PTHR34409">
    <property type="entry name" value="SET DOMAIN-CONTAINING PROTEIN"/>
    <property type="match status" value="1"/>
</dbReference>
<gene>
    <name evidence="4" type="ORF">BD626DRAFT_520451</name>
</gene>
<dbReference type="Pfam" id="PF20681">
    <property type="entry name" value="DUF6818"/>
    <property type="match status" value="1"/>
</dbReference>
<feature type="region of interest" description="Disordered" evidence="2">
    <location>
        <begin position="195"/>
        <end position="218"/>
    </location>
</feature>
<feature type="compositionally biased region" description="Polar residues" evidence="2">
    <location>
        <begin position="43"/>
        <end position="79"/>
    </location>
</feature>
<dbReference type="OrthoDB" id="10660626at2759"/>
<evidence type="ECO:0000313" key="5">
    <source>
        <dbReference type="Proteomes" id="UP000320762"/>
    </source>
</evidence>
<evidence type="ECO:0000313" key="4">
    <source>
        <dbReference type="EMBL" id="TRM56236.1"/>
    </source>
</evidence>
<dbReference type="PANTHER" id="PTHR34409:SF1">
    <property type="entry name" value="MYB-LIKE DOMAIN-CONTAINING PROTEIN"/>
    <property type="match status" value="1"/>
</dbReference>
<evidence type="ECO:0000259" key="3">
    <source>
        <dbReference type="Pfam" id="PF20681"/>
    </source>
</evidence>
<feature type="compositionally biased region" description="Low complexity" evidence="2">
    <location>
        <begin position="364"/>
        <end position="380"/>
    </location>
</feature>
<evidence type="ECO:0000256" key="2">
    <source>
        <dbReference type="SAM" id="MobiDB-lite"/>
    </source>
</evidence>
<sequence length="400" mass="44824">MHHQRLPFPPPTLPVYHTPKAIHAFTQPRPLWLPNAITLPRPSQTRLLPLSRTATNDENTAPTKTKRGGQTTAKASQQGAKVKADISRRGGRAPGQRNFTQTETELVLEVVAERLPLGSEAWGKTTDLYNERAAEAGLPSRDVAQIKRRFKKLVSEAEAKKPTGESKKAKNLRRALEIDYDIRAKFGAGVLDDGNRGEAGDLLSDDEGDNSDDIRSLYTDNDDDIEVVKTPASKKTTSTFTVEKRHRVENSLDVKPRARSSAAMNAITNLSAAFNPERLQQRDAAKAEQNALLIQLASEQAEIRRLHGEMDRLRDELAKERAARADDRLKWEQEKFDLKLQAIMQTRHDSRGRSHRRHHHRPRSPSTESRSRTHSSSASPPRKKPRVTQEVTMEAPGNAI</sequence>
<reference evidence="4 5" key="1">
    <citation type="journal article" date="2019" name="New Phytol.">
        <title>Comparative genomics reveals unique wood-decay strategies and fruiting body development in the Schizophyllaceae.</title>
        <authorList>
            <person name="Almasi E."/>
            <person name="Sahu N."/>
            <person name="Krizsan K."/>
            <person name="Balint B."/>
            <person name="Kovacs G.M."/>
            <person name="Kiss B."/>
            <person name="Cseklye J."/>
            <person name="Drula E."/>
            <person name="Henrissat B."/>
            <person name="Nagy I."/>
            <person name="Chovatia M."/>
            <person name="Adam C."/>
            <person name="LaButti K."/>
            <person name="Lipzen A."/>
            <person name="Riley R."/>
            <person name="Grigoriev I.V."/>
            <person name="Nagy L.G."/>
        </authorList>
    </citation>
    <scope>NUCLEOTIDE SEQUENCE [LARGE SCALE GENOMIC DNA]</scope>
    <source>
        <strain evidence="4 5">NL-1724</strain>
    </source>
</reference>
<feature type="region of interest" description="Disordered" evidence="2">
    <location>
        <begin position="347"/>
        <end position="400"/>
    </location>
</feature>
<dbReference type="InterPro" id="IPR049203">
    <property type="entry name" value="DUF6818"/>
</dbReference>
<dbReference type="Proteomes" id="UP000320762">
    <property type="component" value="Unassembled WGS sequence"/>
</dbReference>
<evidence type="ECO:0000256" key="1">
    <source>
        <dbReference type="SAM" id="Coils"/>
    </source>
</evidence>
<protein>
    <recommendedName>
        <fullName evidence="3">DUF6818 domain-containing protein</fullName>
    </recommendedName>
</protein>
<feature type="compositionally biased region" description="Basic residues" evidence="2">
    <location>
        <begin position="353"/>
        <end position="363"/>
    </location>
</feature>
<feature type="coiled-coil region" evidence="1">
    <location>
        <begin position="296"/>
        <end position="323"/>
    </location>
</feature>
<dbReference type="AlphaFoldDB" id="A0A550BUP6"/>
<feature type="domain" description="DUF6818" evidence="3">
    <location>
        <begin position="116"/>
        <end position="194"/>
    </location>
</feature>
<feature type="region of interest" description="Disordered" evidence="2">
    <location>
        <begin position="43"/>
        <end position="100"/>
    </location>
</feature>
<keyword evidence="5" id="KW-1185">Reference proteome</keyword>
<dbReference type="EMBL" id="VDMD01000077">
    <property type="protein sequence ID" value="TRM56236.1"/>
    <property type="molecule type" value="Genomic_DNA"/>
</dbReference>
<proteinExistence type="predicted"/>
<dbReference type="STRING" id="97359.A0A550BUP6"/>
<comment type="caution">
    <text evidence="4">The sequence shown here is derived from an EMBL/GenBank/DDBJ whole genome shotgun (WGS) entry which is preliminary data.</text>
</comment>
<keyword evidence="1" id="KW-0175">Coiled coil</keyword>
<accession>A0A550BUP6</accession>
<organism evidence="4 5">
    <name type="scientific">Schizophyllum amplum</name>
    <dbReference type="NCBI Taxonomy" id="97359"/>
    <lineage>
        <taxon>Eukaryota</taxon>
        <taxon>Fungi</taxon>
        <taxon>Dikarya</taxon>
        <taxon>Basidiomycota</taxon>
        <taxon>Agaricomycotina</taxon>
        <taxon>Agaricomycetes</taxon>
        <taxon>Agaricomycetidae</taxon>
        <taxon>Agaricales</taxon>
        <taxon>Schizophyllaceae</taxon>
        <taxon>Schizophyllum</taxon>
    </lineage>
</organism>
<name>A0A550BUP6_9AGAR</name>